<protein>
    <submittedName>
        <fullName evidence="1">Uncharacterized protein</fullName>
    </submittedName>
</protein>
<dbReference type="AlphaFoldDB" id="A0A8T0F0J3"/>
<evidence type="ECO:0000313" key="1">
    <source>
        <dbReference type="EMBL" id="KAF8782509.1"/>
    </source>
</evidence>
<proteinExistence type="predicted"/>
<accession>A0A8T0F0J3</accession>
<organism evidence="1 2">
    <name type="scientific">Argiope bruennichi</name>
    <name type="common">Wasp spider</name>
    <name type="synonym">Aranea bruennichi</name>
    <dbReference type="NCBI Taxonomy" id="94029"/>
    <lineage>
        <taxon>Eukaryota</taxon>
        <taxon>Metazoa</taxon>
        <taxon>Ecdysozoa</taxon>
        <taxon>Arthropoda</taxon>
        <taxon>Chelicerata</taxon>
        <taxon>Arachnida</taxon>
        <taxon>Araneae</taxon>
        <taxon>Araneomorphae</taxon>
        <taxon>Entelegynae</taxon>
        <taxon>Araneoidea</taxon>
        <taxon>Araneidae</taxon>
        <taxon>Argiope</taxon>
    </lineage>
</organism>
<name>A0A8T0F0J3_ARGBR</name>
<reference evidence="1" key="2">
    <citation type="submission" date="2020-06" db="EMBL/GenBank/DDBJ databases">
        <authorList>
            <person name="Sheffer M."/>
        </authorList>
    </citation>
    <scope>NUCLEOTIDE SEQUENCE</scope>
</reference>
<dbReference type="EMBL" id="JABXBU010001863">
    <property type="protein sequence ID" value="KAF8782509.1"/>
    <property type="molecule type" value="Genomic_DNA"/>
</dbReference>
<evidence type="ECO:0000313" key="2">
    <source>
        <dbReference type="Proteomes" id="UP000807504"/>
    </source>
</evidence>
<gene>
    <name evidence="1" type="ORF">HNY73_012783</name>
</gene>
<reference evidence="1" key="1">
    <citation type="journal article" date="2020" name="bioRxiv">
        <title>Chromosome-level reference genome of the European wasp spider Argiope bruennichi: a resource for studies on range expansion and evolutionary adaptation.</title>
        <authorList>
            <person name="Sheffer M.M."/>
            <person name="Hoppe A."/>
            <person name="Krehenwinkel H."/>
            <person name="Uhl G."/>
            <person name="Kuss A.W."/>
            <person name="Jensen L."/>
            <person name="Jensen C."/>
            <person name="Gillespie R.G."/>
            <person name="Hoff K.J."/>
            <person name="Prost S."/>
        </authorList>
    </citation>
    <scope>NUCLEOTIDE SEQUENCE</scope>
</reference>
<dbReference type="Proteomes" id="UP000807504">
    <property type="component" value="Unassembled WGS sequence"/>
</dbReference>
<sequence>MPVAEQCGPKCKTGHLQTDGILHFLFQEGKRTRSLAQRPSLMMDRLSAFLRPDSAATVISSAVSFSFSLFYFPVPRFNDAVSGYFKTERMSELITWTGKKVRELANVQRGDDGEMKRKGWKAT</sequence>
<comment type="caution">
    <text evidence="1">The sequence shown here is derived from an EMBL/GenBank/DDBJ whole genome shotgun (WGS) entry which is preliminary data.</text>
</comment>
<keyword evidence="2" id="KW-1185">Reference proteome</keyword>